<reference evidence="3" key="1">
    <citation type="submission" date="2019-04" db="EMBL/GenBank/DDBJ databases">
        <title>Complete genome sequence of Sphingomonas sp. W1-2-3.</title>
        <authorList>
            <person name="Im W.T."/>
        </authorList>
    </citation>
    <scope>NUCLEOTIDE SEQUENCE [LARGE SCALE GENOMIC DNA]</scope>
    <source>
        <strain evidence="3">W1-2-3</strain>
    </source>
</reference>
<name>A0A4D7C575_9SPHN</name>
<dbReference type="PROSITE" id="PS50887">
    <property type="entry name" value="GGDEF"/>
    <property type="match status" value="1"/>
</dbReference>
<dbReference type="InterPro" id="IPR043128">
    <property type="entry name" value="Rev_trsase/Diguanyl_cyclase"/>
</dbReference>
<dbReference type="Proteomes" id="UP000298714">
    <property type="component" value="Chromosome"/>
</dbReference>
<dbReference type="RefSeq" id="WP_222873492.1">
    <property type="nucleotide sequence ID" value="NZ_CP039704.1"/>
</dbReference>
<sequence length="191" mass="21024">MLRADGNDGDAIEFMLGLRNQPGLFNLPQILITPTLADDTLGNLYGSGVTDILVGSIDRIGLLSHLRSVIRLQHMRAELCQACRETPDVLVTDHQTGAFSHGFGMAYLDDLLLDGRKRKWPVSGALFRIADIAQINAQYGYAVGDYLLRHMVELLCRFKRSEDVVARIDGATVLTVFPDTDPTARAPQSRG</sequence>
<dbReference type="InterPro" id="IPR029787">
    <property type="entry name" value="Nucleotide_cyclase"/>
</dbReference>
<dbReference type="EMBL" id="CP039704">
    <property type="protein sequence ID" value="QCI78730.1"/>
    <property type="molecule type" value="Genomic_DNA"/>
</dbReference>
<proteinExistence type="predicted"/>
<dbReference type="Pfam" id="PF00990">
    <property type="entry name" value="GGDEF"/>
    <property type="match status" value="1"/>
</dbReference>
<dbReference type="SUPFAM" id="SSF55073">
    <property type="entry name" value="Nucleotide cyclase"/>
    <property type="match status" value="1"/>
</dbReference>
<dbReference type="InterPro" id="IPR011006">
    <property type="entry name" value="CheY-like_superfamily"/>
</dbReference>
<gene>
    <name evidence="2" type="ORF">E6W36_01090</name>
</gene>
<dbReference type="Gene3D" id="3.30.70.270">
    <property type="match status" value="1"/>
</dbReference>
<feature type="domain" description="GGDEF" evidence="1">
    <location>
        <begin position="120"/>
        <end position="191"/>
    </location>
</feature>
<dbReference type="InterPro" id="IPR000160">
    <property type="entry name" value="GGDEF_dom"/>
</dbReference>
<protein>
    <submittedName>
        <fullName evidence="2">Diguanylate cyclase</fullName>
    </submittedName>
</protein>
<keyword evidence="3" id="KW-1185">Reference proteome</keyword>
<accession>A0A4D7C575</accession>
<dbReference type="AlphaFoldDB" id="A0A4D7C575"/>
<dbReference type="SUPFAM" id="SSF52172">
    <property type="entry name" value="CheY-like"/>
    <property type="match status" value="1"/>
</dbReference>
<evidence type="ECO:0000259" key="1">
    <source>
        <dbReference type="PROSITE" id="PS50887"/>
    </source>
</evidence>
<organism evidence="2 3">
    <name type="scientific">Hankyongella ginsenosidimutans</name>
    <dbReference type="NCBI Taxonomy" id="1763828"/>
    <lineage>
        <taxon>Bacteria</taxon>
        <taxon>Pseudomonadati</taxon>
        <taxon>Pseudomonadota</taxon>
        <taxon>Alphaproteobacteria</taxon>
        <taxon>Sphingomonadales</taxon>
        <taxon>Sphingomonadaceae</taxon>
        <taxon>Hankyongella</taxon>
    </lineage>
</organism>
<dbReference type="KEGG" id="hgn:E6W36_01090"/>
<evidence type="ECO:0000313" key="3">
    <source>
        <dbReference type="Proteomes" id="UP000298714"/>
    </source>
</evidence>
<evidence type="ECO:0000313" key="2">
    <source>
        <dbReference type="EMBL" id="QCI78730.1"/>
    </source>
</evidence>